<dbReference type="InterPro" id="IPR000305">
    <property type="entry name" value="GIY-YIG_endonuc"/>
</dbReference>
<dbReference type="Pfam" id="PF07453">
    <property type="entry name" value="NUMOD1"/>
    <property type="match status" value="1"/>
</dbReference>
<dbReference type="InterPro" id="IPR035901">
    <property type="entry name" value="GIY-YIG_endonuc_sf"/>
</dbReference>
<organism evidence="2">
    <name type="scientific">Monoblepharella sp. JEL15</name>
    <dbReference type="NCBI Taxonomy" id="224130"/>
    <lineage>
        <taxon>Eukaryota</taxon>
        <taxon>Fungi</taxon>
        <taxon>Fungi incertae sedis</taxon>
        <taxon>Chytridiomycota</taxon>
        <taxon>Chytridiomycota incertae sedis</taxon>
        <taxon>Monoblepharidomycetes</taxon>
        <taxon>Monoblepharidales</taxon>
        <taxon>Monoblepharidaceae</taxon>
        <taxon>Monoblepharella</taxon>
    </lineage>
</organism>
<proteinExistence type="predicted"/>
<feature type="non-terminal residue" evidence="2">
    <location>
        <position position="1"/>
    </location>
</feature>
<geneLocation type="mitochondrion" evidence="2"/>
<gene>
    <name evidence="2" type="primary">orf325</name>
</gene>
<reference evidence="2" key="2">
    <citation type="journal article" date="2003" name="Nucleic Acids Res.">
        <title>Evolution of monoblepharidalean fungi based on complete mitochondrial genome sequences.</title>
        <authorList>
            <person name="Bullerwell C.E."/>
            <person name="Forget L."/>
            <person name="Lang B.F."/>
        </authorList>
    </citation>
    <scope>NUCLEOTIDE SEQUENCE</scope>
    <source>
        <strain evidence="2">JEL15</strain>
    </source>
</reference>
<dbReference type="InterPro" id="IPR003647">
    <property type="entry name" value="Intron_nuc_1_rpt"/>
</dbReference>
<accession>Q85MB2</accession>
<evidence type="ECO:0000259" key="1">
    <source>
        <dbReference type="PROSITE" id="PS50164"/>
    </source>
</evidence>
<dbReference type="AlphaFoldDB" id="Q85MB2"/>
<sequence>QRYQTYPYPFISYRPLNINSSSNPKPPYPYTKVFIPNAFSNRSQIISAAKDSPGVYYFKGPDGRDYVGRSMSLYNRVTSYFMPSILAKADRYVLRYFHKYGFNNVDLTLYVMEPKATKEMVIELEQYFMDTLKPSLNIDMDASSSGFHEPMSMEMRELQRELRGTPIYVYDLTLNSLVHMFNSKTHLKDSMKVNHRDLKAILNGDRIHPYLGRFIFSLVAYPDMSVDALMSLQDLLANIENHRSDITRNVDKMKAVLAENMVNPRLTKQYPSLTACAKDLNGDRATIRDYLNGKGPKPLYRGQWKFTWVENLSLICHIWHSRITE</sequence>
<protein>
    <submittedName>
        <fullName evidence="2">Orf325</fullName>
    </submittedName>
</protein>
<dbReference type="GeneID" id="806831"/>
<dbReference type="RefSeq" id="NP_803525.1">
    <property type="nucleotide sequence ID" value="NC_004624.1"/>
</dbReference>
<dbReference type="EMBL" id="AY182007">
    <property type="protein sequence ID" value="AAO64970.1"/>
    <property type="molecule type" value="Genomic_DNA"/>
</dbReference>
<dbReference type="Gene3D" id="3.40.1440.10">
    <property type="entry name" value="GIY-YIG endonuclease"/>
    <property type="match status" value="1"/>
</dbReference>
<name>Q85MB2_9FUNG</name>
<dbReference type="PROSITE" id="PS50164">
    <property type="entry name" value="GIY_YIG"/>
    <property type="match status" value="1"/>
</dbReference>
<dbReference type="CDD" id="cd10445">
    <property type="entry name" value="GIY-YIG_bI1_like"/>
    <property type="match status" value="1"/>
</dbReference>
<reference evidence="2" key="1">
    <citation type="submission" date="2002-11" db="EMBL/GenBank/DDBJ databases">
        <authorList>
            <person name="Lang F.B.F."/>
        </authorList>
    </citation>
    <scope>NUCLEOTIDE SEQUENCE</scope>
    <source>
        <strain evidence="2">JEL15</strain>
    </source>
</reference>
<dbReference type="SUPFAM" id="SSF82771">
    <property type="entry name" value="GIY-YIG endonuclease"/>
    <property type="match status" value="1"/>
</dbReference>
<evidence type="ECO:0000313" key="2">
    <source>
        <dbReference type="EMBL" id="AAO64970.1"/>
    </source>
</evidence>
<dbReference type="SMART" id="SM00497">
    <property type="entry name" value="IENR1"/>
    <property type="match status" value="2"/>
</dbReference>
<dbReference type="SMART" id="SM00465">
    <property type="entry name" value="GIYc"/>
    <property type="match status" value="1"/>
</dbReference>
<feature type="domain" description="GIY-YIG" evidence="1">
    <location>
        <begin position="51"/>
        <end position="138"/>
    </location>
</feature>
<dbReference type="InterPro" id="IPR010896">
    <property type="entry name" value="NUMOD1"/>
</dbReference>
<keyword evidence="2" id="KW-0496">Mitochondrion</keyword>